<organism evidence="1 2">
    <name type="scientific">Chitinophaga tropicalis</name>
    <dbReference type="NCBI Taxonomy" id="2683588"/>
    <lineage>
        <taxon>Bacteria</taxon>
        <taxon>Pseudomonadati</taxon>
        <taxon>Bacteroidota</taxon>
        <taxon>Chitinophagia</taxon>
        <taxon>Chitinophagales</taxon>
        <taxon>Chitinophagaceae</taxon>
        <taxon>Chitinophaga</taxon>
    </lineage>
</organism>
<reference evidence="1 2" key="1">
    <citation type="submission" date="2019-12" db="EMBL/GenBank/DDBJ databases">
        <title>Chitinophaga sp. strain ysch24 (GDMCC 1.1355), whole genome shotgun sequence.</title>
        <authorList>
            <person name="Zhang X."/>
        </authorList>
    </citation>
    <scope>NUCLEOTIDE SEQUENCE [LARGE SCALE GENOMIC DNA]</scope>
    <source>
        <strain evidence="2">ysch24</strain>
    </source>
</reference>
<protein>
    <submittedName>
        <fullName evidence="1">Uncharacterized protein</fullName>
    </submittedName>
</protein>
<proteinExistence type="predicted"/>
<name>A0A7K1UAG5_9BACT</name>
<sequence>MAIKYPLNFTTESGIKAHVNQIDRHTFEFDTESLNGVKDKFTWTEKGDDSRASSDGVIPSKRMDVLTTFWQLQAQY</sequence>
<keyword evidence="2" id="KW-1185">Reference proteome</keyword>
<dbReference type="AlphaFoldDB" id="A0A7K1UAG5"/>
<evidence type="ECO:0000313" key="1">
    <source>
        <dbReference type="EMBL" id="MVT11359.1"/>
    </source>
</evidence>
<dbReference type="EMBL" id="WRXN01000013">
    <property type="protein sequence ID" value="MVT11359.1"/>
    <property type="molecule type" value="Genomic_DNA"/>
</dbReference>
<accession>A0A7K1UAG5</accession>
<dbReference type="Proteomes" id="UP000461730">
    <property type="component" value="Unassembled WGS sequence"/>
</dbReference>
<gene>
    <name evidence="1" type="ORF">GO493_24045</name>
</gene>
<evidence type="ECO:0000313" key="2">
    <source>
        <dbReference type="Proteomes" id="UP000461730"/>
    </source>
</evidence>
<comment type="caution">
    <text evidence="1">The sequence shown here is derived from an EMBL/GenBank/DDBJ whole genome shotgun (WGS) entry which is preliminary data.</text>
</comment>
<dbReference type="RefSeq" id="WP_157308786.1">
    <property type="nucleotide sequence ID" value="NZ_WRXN01000013.1"/>
</dbReference>